<dbReference type="RefSeq" id="WP_267622935.1">
    <property type="nucleotide sequence ID" value="NZ_JAODIW010000006.1"/>
</dbReference>
<dbReference type="EMBL" id="JBHSDS010000008">
    <property type="protein sequence ID" value="MFC4359185.1"/>
    <property type="molecule type" value="Genomic_DNA"/>
</dbReference>
<dbReference type="SUPFAM" id="SSF46785">
    <property type="entry name" value="Winged helix' DNA-binding domain"/>
    <property type="match status" value="1"/>
</dbReference>
<reference evidence="5 6" key="1">
    <citation type="journal article" date="2019" name="Int. J. Syst. Evol. Microbiol.">
        <title>The Global Catalogue of Microorganisms (GCM) 10K type strain sequencing project: providing services to taxonomists for standard genome sequencing and annotation.</title>
        <authorList>
            <consortium name="The Broad Institute Genomics Platform"/>
            <consortium name="The Broad Institute Genome Sequencing Center for Infectious Disease"/>
            <person name="Wu L."/>
            <person name="Ma J."/>
        </authorList>
    </citation>
    <scope>NUCLEOTIDE SEQUENCE [LARGE SCALE GENOMIC DNA]</scope>
    <source>
        <strain evidence="5 6">CGMCC 1.12553</strain>
    </source>
</reference>
<keyword evidence="6" id="KW-1185">Reference proteome</keyword>
<protein>
    <submittedName>
        <fullName evidence="5">Winged helix-turn-helix transcriptional regulator</fullName>
    </submittedName>
</protein>
<evidence type="ECO:0000259" key="4">
    <source>
        <dbReference type="PROSITE" id="PS51118"/>
    </source>
</evidence>
<dbReference type="PANTHER" id="PTHR33204">
    <property type="entry name" value="TRANSCRIPTIONAL REGULATOR, MARR FAMILY"/>
    <property type="match status" value="1"/>
</dbReference>
<evidence type="ECO:0000313" key="6">
    <source>
        <dbReference type="Proteomes" id="UP001595921"/>
    </source>
</evidence>
<dbReference type="InterPro" id="IPR036388">
    <property type="entry name" value="WH-like_DNA-bd_sf"/>
</dbReference>
<dbReference type="Pfam" id="PF01638">
    <property type="entry name" value="HxlR"/>
    <property type="match status" value="1"/>
</dbReference>
<name>A0ABD5PEW6_9EURY</name>
<organism evidence="5 6">
    <name type="scientific">Halobium salinum</name>
    <dbReference type="NCBI Taxonomy" id="1364940"/>
    <lineage>
        <taxon>Archaea</taxon>
        <taxon>Methanobacteriati</taxon>
        <taxon>Methanobacteriota</taxon>
        <taxon>Stenosarchaea group</taxon>
        <taxon>Halobacteria</taxon>
        <taxon>Halobacteriales</taxon>
        <taxon>Haloferacaceae</taxon>
        <taxon>Halobium</taxon>
    </lineage>
</organism>
<dbReference type="PANTHER" id="PTHR33204:SF18">
    <property type="entry name" value="TRANSCRIPTIONAL REGULATORY PROTEIN"/>
    <property type="match status" value="1"/>
</dbReference>
<dbReference type="InterPro" id="IPR036390">
    <property type="entry name" value="WH_DNA-bd_sf"/>
</dbReference>
<dbReference type="InterPro" id="IPR002577">
    <property type="entry name" value="HTH_HxlR"/>
</dbReference>
<evidence type="ECO:0000256" key="3">
    <source>
        <dbReference type="ARBA" id="ARBA00023163"/>
    </source>
</evidence>
<evidence type="ECO:0000256" key="1">
    <source>
        <dbReference type="ARBA" id="ARBA00023015"/>
    </source>
</evidence>
<keyword evidence="2" id="KW-0238">DNA-binding</keyword>
<dbReference type="PROSITE" id="PS51118">
    <property type="entry name" value="HTH_HXLR"/>
    <property type="match status" value="1"/>
</dbReference>
<keyword evidence="1" id="KW-0805">Transcription regulation</keyword>
<dbReference type="GO" id="GO:0003677">
    <property type="term" value="F:DNA binding"/>
    <property type="evidence" value="ECO:0007669"/>
    <property type="project" value="UniProtKB-KW"/>
</dbReference>
<proteinExistence type="predicted"/>
<dbReference type="Proteomes" id="UP001595921">
    <property type="component" value="Unassembled WGS sequence"/>
</dbReference>
<dbReference type="InterPro" id="IPR011991">
    <property type="entry name" value="ArsR-like_HTH"/>
</dbReference>
<dbReference type="CDD" id="cd00090">
    <property type="entry name" value="HTH_ARSR"/>
    <property type="match status" value="1"/>
</dbReference>
<feature type="domain" description="HTH hxlR-type" evidence="4">
    <location>
        <begin position="18"/>
        <end position="130"/>
    </location>
</feature>
<evidence type="ECO:0000313" key="5">
    <source>
        <dbReference type="EMBL" id="MFC4359185.1"/>
    </source>
</evidence>
<sequence>MSDADTDADAVERAVEGCPAGGNDEGRDGHPATDLFTLLGRAHAVPILAHLVHGGSGAWRFSELESALDVAPNTLTTRLQEFAEAGLVERRSYDEIPPRVEYQATDRARDLDPVFRALHDWMDDHGEPALGVVVGDESASDD</sequence>
<evidence type="ECO:0000256" key="2">
    <source>
        <dbReference type="ARBA" id="ARBA00023125"/>
    </source>
</evidence>
<keyword evidence="3" id="KW-0804">Transcription</keyword>
<accession>A0ABD5PEW6</accession>
<comment type="caution">
    <text evidence="5">The sequence shown here is derived from an EMBL/GenBank/DDBJ whole genome shotgun (WGS) entry which is preliminary data.</text>
</comment>
<dbReference type="Gene3D" id="1.10.10.10">
    <property type="entry name" value="Winged helix-like DNA-binding domain superfamily/Winged helix DNA-binding domain"/>
    <property type="match status" value="1"/>
</dbReference>
<gene>
    <name evidence="5" type="ORF">ACFO0N_14655</name>
</gene>
<dbReference type="AlphaFoldDB" id="A0ABD5PEW6"/>